<organism evidence="2 3">
    <name type="scientific">Claviceps pusilla</name>
    <dbReference type="NCBI Taxonomy" id="123648"/>
    <lineage>
        <taxon>Eukaryota</taxon>
        <taxon>Fungi</taxon>
        <taxon>Dikarya</taxon>
        <taxon>Ascomycota</taxon>
        <taxon>Pezizomycotina</taxon>
        <taxon>Sordariomycetes</taxon>
        <taxon>Hypocreomycetidae</taxon>
        <taxon>Hypocreales</taxon>
        <taxon>Clavicipitaceae</taxon>
        <taxon>Claviceps</taxon>
    </lineage>
</organism>
<proteinExistence type="predicted"/>
<dbReference type="EMBL" id="SRPW01000588">
    <property type="protein sequence ID" value="KAG6013441.1"/>
    <property type="molecule type" value="Genomic_DNA"/>
</dbReference>
<protein>
    <submittedName>
        <fullName evidence="2">Uncharacterized protein</fullName>
    </submittedName>
</protein>
<evidence type="ECO:0000256" key="1">
    <source>
        <dbReference type="SAM" id="MobiDB-lite"/>
    </source>
</evidence>
<name>A0A9P7NCU4_9HYPO</name>
<gene>
    <name evidence="2" type="ORF">E4U43_007291</name>
</gene>
<dbReference type="AlphaFoldDB" id="A0A9P7NCU4"/>
<reference evidence="2" key="1">
    <citation type="journal article" date="2020" name="bioRxiv">
        <title>Whole genome comparisons of ergot fungi reveals the divergence and evolution of species within the genus Claviceps are the result of varying mechanisms driving genome evolution and host range expansion.</title>
        <authorList>
            <person name="Wyka S.A."/>
            <person name="Mondo S.J."/>
            <person name="Liu M."/>
            <person name="Dettman J."/>
            <person name="Nalam V."/>
            <person name="Broders K.D."/>
        </authorList>
    </citation>
    <scope>NUCLEOTIDE SEQUENCE</scope>
    <source>
        <strain evidence="2">CCC 602</strain>
    </source>
</reference>
<evidence type="ECO:0000313" key="3">
    <source>
        <dbReference type="Proteomes" id="UP000748025"/>
    </source>
</evidence>
<dbReference type="Proteomes" id="UP000748025">
    <property type="component" value="Unassembled WGS sequence"/>
</dbReference>
<evidence type="ECO:0000313" key="2">
    <source>
        <dbReference type="EMBL" id="KAG6013441.1"/>
    </source>
</evidence>
<accession>A0A9P7NCU4</accession>
<keyword evidence="3" id="KW-1185">Reference proteome</keyword>
<comment type="caution">
    <text evidence="2">The sequence shown here is derived from an EMBL/GenBank/DDBJ whole genome shotgun (WGS) entry which is preliminary data.</text>
</comment>
<feature type="region of interest" description="Disordered" evidence="1">
    <location>
        <begin position="1"/>
        <end position="38"/>
    </location>
</feature>
<sequence>MGKLPEENDGANDDSRDGTNTGRPLLADLNEEDDDDRIDARNAASRLATSTF</sequence>